<dbReference type="InterPro" id="IPR032782">
    <property type="entry name" value="KhpB_N"/>
</dbReference>
<accession>A0A660SCB4</accession>
<evidence type="ECO:0000313" key="2">
    <source>
        <dbReference type="EMBL" id="RKX68212.1"/>
    </source>
</evidence>
<organism evidence="2 3">
    <name type="scientific">candidate division TA06 bacterium</name>
    <dbReference type="NCBI Taxonomy" id="2250710"/>
    <lineage>
        <taxon>Bacteria</taxon>
        <taxon>Bacteria division TA06</taxon>
    </lineage>
</organism>
<name>A0A660SCB4_UNCT6</name>
<dbReference type="Pfam" id="PF14804">
    <property type="entry name" value="Jag_N"/>
    <property type="match status" value="1"/>
</dbReference>
<dbReference type="Gene3D" id="3.30.300.20">
    <property type="match status" value="1"/>
</dbReference>
<evidence type="ECO:0000313" key="3">
    <source>
        <dbReference type="Proteomes" id="UP000282321"/>
    </source>
</evidence>
<dbReference type="PANTHER" id="PTHR35800">
    <property type="entry name" value="PROTEIN JAG"/>
    <property type="match status" value="1"/>
</dbReference>
<dbReference type="Proteomes" id="UP000282321">
    <property type="component" value="Unassembled WGS sequence"/>
</dbReference>
<reference evidence="2 3" key="1">
    <citation type="submission" date="2018-06" db="EMBL/GenBank/DDBJ databases">
        <title>Extensive metabolic versatility and redundancy in microbially diverse, dynamic hydrothermal sediments.</title>
        <authorList>
            <person name="Dombrowski N."/>
            <person name="Teske A."/>
            <person name="Baker B.J."/>
        </authorList>
    </citation>
    <scope>NUCLEOTIDE SEQUENCE [LARGE SCALE GENOMIC DNA]</scope>
    <source>
        <strain evidence="2">B35_G9</strain>
    </source>
</reference>
<dbReference type="InterPro" id="IPR038247">
    <property type="entry name" value="Jag_N_dom_sf"/>
</dbReference>
<dbReference type="Gene3D" id="3.30.30.80">
    <property type="entry name" value="probable RNA-binding protein from clostridium symbiosum atcc 14940"/>
    <property type="match status" value="1"/>
</dbReference>
<feature type="domain" description="RNA-binding protein KhpB N-terminal" evidence="1">
    <location>
        <begin position="24"/>
        <end position="68"/>
    </location>
</feature>
<evidence type="ECO:0000259" key="1">
    <source>
        <dbReference type="Pfam" id="PF14804"/>
    </source>
</evidence>
<dbReference type="PANTHER" id="PTHR35800:SF1">
    <property type="entry name" value="RNA-BINDING PROTEIN KHPB"/>
    <property type="match status" value="1"/>
</dbReference>
<proteinExistence type="predicted"/>
<protein>
    <recommendedName>
        <fullName evidence="1">RNA-binding protein KhpB N-terminal domain-containing protein</fullName>
    </recommendedName>
</protein>
<dbReference type="AlphaFoldDB" id="A0A660SCB4"/>
<dbReference type="EMBL" id="QNBC01000001">
    <property type="protein sequence ID" value="RKX68212.1"/>
    <property type="molecule type" value="Genomic_DNA"/>
</dbReference>
<dbReference type="InterPro" id="IPR039247">
    <property type="entry name" value="KhpB"/>
</dbReference>
<sequence length="150" mass="17172">MKKRANQTNRSNDQNRVIVLENPNKEEAIDEALRDLKIKRARADIKITEYTTPHLLFFKKKNQRIEISTKGEKEFLLEALNNILDTLSIKCDSVAYSRKRGLIILTVNSPESKNRLIGKQGKTIKAIEYLLNKIALSNNIKVKIVISITP</sequence>
<dbReference type="Pfam" id="PF13083">
    <property type="entry name" value="KH_KhpA-B"/>
    <property type="match status" value="1"/>
</dbReference>
<gene>
    <name evidence="2" type="ORF">DRP44_00130</name>
</gene>
<comment type="caution">
    <text evidence="2">The sequence shown here is derived from an EMBL/GenBank/DDBJ whole genome shotgun (WGS) entry which is preliminary data.</text>
</comment>
<dbReference type="InterPro" id="IPR015946">
    <property type="entry name" value="KH_dom-like_a/b"/>
</dbReference>
<dbReference type="GO" id="GO:0003723">
    <property type="term" value="F:RNA binding"/>
    <property type="evidence" value="ECO:0007669"/>
    <property type="project" value="InterPro"/>
</dbReference>